<evidence type="ECO:0000256" key="3">
    <source>
        <dbReference type="ARBA" id="ARBA00004496"/>
    </source>
</evidence>
<keyword evidence="4" id="KW-0963">Cytoplasm</keyword>
<keyword evidence="6" id="KW-0458">Lysosome</keyword>
<evidence type="ECO:0000256" key="8">
    <source>
        <dbReference type="ARBA" id="ARBA00041780"/>
    </source>
</evidence>
<keyword evidence="5" id="KW-0472">Membrane</keyword>
<evidence type="ECO:0000313" key="11">
    <source>
        <dbReference type="EMBL" id="KAH9639705.1"/>
    </source>
</evidence>
<comment type="caution">
    <text evidence="11">The sequence shown here is derived from an EMBL/GenBank/DDBJ whole genome shotgun (WGS) entry which is preliminary data.</text>
</comment>
<dbReference type="GO" id="GO:0006979">
    <property type="term" value="P:response to oxidative stress"/>
    <property type="evidence" value="ECO:0007669"/>
    <property type="project" value="TreeGrafter"/>
</dbReference>
<accession>A0A922MNG4</accession>
<dbReference type="Proteomes" id="UP000814243">
    <property type="component" value="Unassembled WGS sequence"/>
</dbReference>
<dbReference type="GO" id="GO:0016020">
    <property type="term" value="C:membrane"/>
    <property type="evidence" value="ECO:0007669"/>
    <property type="project" value="UniProtKB-SubCell"/>
</dbReference>
<dbReference type="PANTHER" id="PTHR23354:SF131">
    <property type="entry name" value="MTOR-ASSOCIATED PROTEIN MEAK7"/>
    <property type="match status" value="1"/>
</dbReference>
<dbReference type="GO" id="GO:0005764">
    <property type="term" value="C:lysosome"/>
    <property type="evidence" value="ECO:0007669"/>
    <property type="project" value="UniProtKB-SubCell"/>
</dbReference>
<evidence type="ECO:0000256" key="1">
    <source>
        <dbReference type="ARBA" id="ARBA00004370"/>
    </source>
</evidence>
<evidence type="ECO:0000259" key="10">
    <source>
        <dbReference type="PROSITE" id="PS51886"/>
    </source>
</evidence>
<dbReference type="Pfam" id="PF07534">
    <property type="entry name" value="TLD"/>
    <property type="match status" value="1"/>
</dbReference>
<evidence type="ECO:0000256" key="5">
    <source>
        <dbReference type="ARBA" id="ARBA00023136"/>
    </source>
</evidence>
<evidence type="ECO:0000256" key="7">
    <source>
        <dbReference type="ARBA" id="ARBA00039594"/>
    </source>
</evidence>
<protein>
    <recommendedName>
        <fullName evidence="7">MTOR-associated protein MEAK7</fullName>
    </recommendedName>
    <alternativeName>
        <fullName evidence="9">TBC/LysM-associated domain-containing protein 1</fullName>
    </alternativeName>
    <alternativeName>
        <fullName evidence="8">TLD domain-containing protein 1</fullName>
    </alternativeName>
</protein>
<dbReference type="InterPro" id="IPR006571">
    <property type="entry name" value="TLDc_dom"/>
</dbReference>
<proteinExistence type="predicted"/>
<sequence>MMVAYNSLGMDFNDTIELPYQLLREYCESIASTYIKVLKSASTSRATTWIIKGFRGRASHVQALGEAIAASVEGDADVTLNACTSNQLNKWLQLNTLLRQMTEAVFVNLYGINKKTGDESPGPVARAEPCLMPLPIGRIQDQGASLLIIEDNSGYIFGGYAPASWSLGPNFVGNEESFLFTLAPKMRDERDLSVLDVNPEAKAILDMAGRTRHSEGLREPPPL</sequence>
<dbReference type="EMBL" id="JACEFF010000312">
    <property type="protein sequence ID" value="KAH9639705.1"/>
    <property type="molecule type" value="Genomic_DNA"/>
</dbReference>
<evidence type="ECO:0000256" key="2">
    <source>
        <dbReference type="ARBA" id="ARBA00004371"/>
    </source>
</evidence>
<evidence type="ECO:0000256" key="9">
    <source>
        <dbReference type="ARBA" id="ARBA00042134"/>
    </source>
</evidence>
<dbReference type="PANTHER" id="PTHR23354">
    <property type="entry name" value="NUCLEOLAR PROTEIN 7/ESTROGEN RECEPTOR COACTIVATOR-RELATED"/>
    <property type="match status" value="1"/>
</dbReference>
<name>A0A922MNG4_SPOEX</name>
<feature type="domain" description="TLDc" evidence="10">
    <location>
        <begin position="78"/>
        <end position="223"/>
    </location>
</feature>
<evidence type="ECO:0000313" key="12">
    <source>
        <dbReference type="Proteomes" id="UP000814243"/>
    </source>
</evidence>
<reference evidence="11" key="1">
    <citation type="journal article" date="2021" name="G3 (Bethesda)">
        <title>Genome and transcriptome analysis of the beet armyworm Spodoptera exigua reveals targets for pest control. .</title>
        <authorList>
            <person name="Simon S."/>
            <person name="Breeschoten T."/>
            <person name="Jansen H.J."/>
            <person name="Dirks R.P."/>
            <person name="Schranz M.E."/>
            <person name="Ros V.I.D."/>
        </authorList>
    </citation>
    <scope>NUCLEOTIDE SEQUENCE</scope>
    <source>
        <strain evidence="11">TB_SE_WUR_2020</strain>
    </source>
</reference>
<dbReference type="AlphaFoldDB" id="A0A922MNG4"/>
<gene>
    <name evidence="11" type="ORF">HF086_017095</name>
</gene>
<evidence type="ECO:0000256" key="6">
    <source>
        <dbReference type="ARBA" id="ARBA00023228"/>
    </source>
</evidence>
<dbReference type="PROSITE" id="PS51886">
    <property type="entry name" value="TLDC"/>
    <property type="match status" value="1"/>
</dbReference>
<evidence type="ECO:0000256" key="4">
    <source>
        <dbReference type="ARBA" id="ARBA00022490"/>
    </source>
</evidence>
<dbReference type="GO" id="GO:0005634">
    <property type="term" value="C:nucleus"/>
    <property type="evidence" value="ECO:0007669"/>
    <property type="project" value="TreeGrafter"/>
</dbReference>
<organism evidence="11 12">
    <name type="scientific">Spodoptera exigua</name>
    <name type="common">Beet armyworm</name>
    <name type="synonym">Noctua fulgens</name>
    <dbReference type="NCBI Taxonomy" id="7107"/>
    <lineage>
        <taxon>Eukaryota</taxon>
        <taxon>Metazoa</taxon>
        <taxon>Ecdysozoa</taxon>
        <taxon>Arthropoda</taxon>
        <taxon>Hexapoda</taxon>
        <taxon>Insecta</taxon>
        <taxon>Pterygota</taxon>
        <taxon>Neoptera</taxon>
        <taxon>Endopterygota</taxon>
        <taxon>Lepidoptera</taxon>
        <taxon>Glossata</taxon>
        <taxon>Ditrysia</taxon>
        <taxon>Noctuoidea</taxon>
        <taxon>Noctuidae</taxon>
        <taxon>Amphipyrinae</taxon>
        <taxon>Spodoptera</taxon>
    </lineage>
</organism>
<comment type="subcellular location">
    <subcellularLocation>
        <location evidence="3">Cytoplasm</location>
    </subcellularLocation>
    <subcellularLocation>
        <location evidence="2">Lysosome</location>
    </subcellularLocation>
    <subcellularLocation>
        <location evidence="1">Membrane</location>
    </subcellularLocation>
</comment>